<dbReference type="GO" id="GO:0004016">
    <property type="term" value="F:adenylate cyclase activity"/>
    <property type="evidence" value="ECO:0007669"/>
    <property type="project" value="TreeGrafter"/>
</dbReference>
<keyword evidence="4 14" id="KW-0812">Transmembrane</keyword>
<evidence type="ECO:0000256" key="14">
    <source>
        <dbReference type="SAM" id="Phobius"/>
    </source>
</evidence>
<comment type="catalytic activity">
    <reaction evidence="1">
        <text>GTP = 3',5'-cyclic GMP + diphosphate</text>
        <dbReference type="Rhea" id="RHEA:13665"/>
        <dbReference type="ChEBI" id="CHEBI:33019"/>
        <dbReference type="ChEBI" id="CHEBI:37565"/>
        <dbReference type="ChEBI" id="CHEBI:57746"/>
        <dbReference type="EC" id="4.6.1.2"/>
    </reaction>
</comment>
<evidence type="ECO:0000256" key="5">
    <source>
        <dbReference type="ARBA" id="ARBA00022729"/>
    </source>
</evidence>
<evidence type="ECO:0000259" key="15">
    <source>
        <dbReference type="PROSITE" id="PS50011"/>
    </source>
</evidence>
<feature type="compositionally biased region" description="Basic and acidic residues" evidence="13">
    <location>
        <begin position="308"/>
        <end position="324"/>
    </location>
</feature>
<name>A0A922MTP9_SPOEX</name>
<comment type="caution">
    <text evidence="17">The sequence shown here is derived from an EMBL/GenBank/DDBJ whole genome shotgun (WGS) entry which is preliminary data.</text>
</comment>
<keyword evidence="5" id="KW-0732">Signal</keyword>
<sequence length="941" mass="104400">MKVRCGVGVGGGHPESCRYHPVIYSFKCSRSDTCGPQWKVSMTKQALAALSEGGSVAGSGCLGAQVCGALGAAARALQRPVGAGCAGAEARGAAVARLAARLGWRLALVPPAAPASDCEAALVEVARALAVAGVAVRRVNLLQDELERQPNVVILCTGRGAGILAASAATLGAEGAGPPALLVHVEECDSTPLTVSETSRAPLSDVNNATRLSNITLVLSEYLKTRSKRQSQFEKLMKNDLRTNISSNRLEKIPTETRFLNQQTDAKHTSHRKIKTDSVQLKAKHNEEKTLTEQQALKHAVSEIELERWRRESTGEPEPERTGRPDFSSNPVQFYLPQIEILFFRRLWLLTDEQFMNHSYLNETIIYDEILQTVQVESKARHAKKENIHINFHLYEKQNRTYWSRAAVLATTMSRSLELSYEQAISVKLLNVSVALDSWSSAGAEATAGTAGSGRESTGAAALSAVAACGALALAATIALLLRWVATRRRRRRRRRDAVLTPTDFSFPVDERRRVGEGMETMLSCWLQQLHEFGGPELERPDLLKQPPCVPPRAPSAPSSTCSVNRVAVDRRIRYKGDVVHVKYLPATAGLELKRKATDVLLVMQNLRHENLNPFIGCLCELRPALVFDQCGRGSLEDVLVADDIKLDWTFRLSLLTDLVKGMRYLHASPLRLHGRLTSRNCVVDSRWVLRVTDYGLPAFFHAQGLPQPHRSARDLLWTAPELLRENNGAGRGSQPGDVFAFAIIMQEVIVRGEPYCMLALTPEEIVEKVSRPPPLIRPSVSMGAAPPDAVSVMRQCWSEAPDLRPDFHRLHDIFRHLHRGRKINIVDSMFEMLEKYSNNLEELIKERTEQLDMEKKKTEQLLNRMLPRSVAERLLLGSRVEPEEFSEVSIYFSDIVGFTALAARSTPVQVVDLLNDLYTTFDAAIEQYRVYKVLLALFSV</sequence>
<dbReference type="SUPFAM" id="SSF55073">
    <property type="entry name" value="Nucleotide cyclase"/>
    <property type="match status" value="1"/>
</dbReference>
<dbReference type="InterPro" id="IPR001245">
    <property type="entry name" value="Ser-Thr/Tyr_kinase_cat_dom"/>
</dbReference>
<dbReference type="PROSITE" id="PS50011">
    <property type="entry name" value="PROTEIN_KINASE_DOM"/>
    <property type="match status" value="1"/>
</dbReference>
<dbReference type="Proteomes" id="UP000814243">
    <property type="component" value="Unassembled WGS sequence"/>
</dbReference>
<dbReference type="GO" id="GO:0005524">
    <property type="term" value="F:ATP binding"/>
    <property type="evidence" value="ECO:0007669"/>
    <property type="project" value="InterPro"/>
</dbReference>
<dbReference type="InterPro" id="IPR029787">
    <property type="entry name" value="Nucleotide_cyclase"/>
</dbReference>
<feature type="transmembrane region" description="Helical" evidence="14">
    <location>
        <begin position="460"/>
        <end position="486"/>
    </location>
</feature>
<evidence type="ECO:0000313" key="18">
    <source>
        <dbReference type="Proteomes" id="UP000814243"/>
    </source>
</evidence>
<evidence type="ECO:0000256" key="10">
    <source>
        <dbReference type="ARBA" id="ARBA00023239"/>
    </source>
</evidence>
<dbReference type="Pfam" id="PF07714">
    <property type="entry name" value="PK_Tyr_Ser-Thr"/>
    <property type="match status" value="1"/>
</dbReference>
<dbReference type="InterPro" id="IPR001054">
    <property type="entry name" value="A/G_cyclase"/>
</dbReference>
<dbReference type="SMART" id="SM00044">
    <property type="entry name" value="CYCc"/>
    <property type="match status" value="1"/>
</dbReference>
<dbReference type="Gene3D" id="6.10.250.780">
    <property type="match status" value="1"/>
</dbReference>
<dbReference type="PROSITE" id="PS50125">
    <property type="entry name" value="GUANYLATE_CYCLASE_2"/>
    <property type="match status" value="1"/>
</dbReference>
<dbReference type="InterPro" id="IPR011645">
    <property type="entry name" value="HNOB_dom_associated"/>
</dbReference>
<dbReference type="EMBL" id="JACEFF010000165">
    <property type="protein sequence ID" value="KAH9642956.1"/>
    <property type="molecule type" value="Genomic_DNA"/>
</dbReference>
<dbReference type="Pfam" id="PF00211">
    <property type="entry name" value="Guanylate_cyc"/>
    <property type="match status" value="1"/>
</dbReference>
<evidence type="ECO:0000256" key="3">
    <source>
        <dbReference type="ARBA" id="ARBA00012202"/>
    </source>
</evidence>
<dbReference type="GO" id="GO:0001653">
    <property type="term" value="F:peptide receptor activity"/>
    <property type="evidence" value="ECO:0007669"/>
    <property type="project" value="TreeGrafter"/>
</dbReference>
<dbReference type="InterPro" id="IPR000719">
    <property type="entry name" value="Prot_kinase_dom"/>
</dbReference>
<dbReference type="Pfam" id="PF07701">
    <property type="entry name" value="HNOBA"/>
    <property type="match status" value="1"/>
</dbReference>
<keyword evidence="6" id="KW-0547">Nucleotide-binding</keyword>
<dbReference type="GO" id="GO:0035556">
    <property type="term" value="P:intracellular signal transduction"/>
    <property type="evidence" value="ECO:0007669"/>
    <property type="project" value="InterPro"/>
</dbReference>
<dbReference type="InterPro" id="IPR011009">
    <property type="entry name" value="Kinase-like_dom_sf"/>
</dbReference>
<evidence type="ECO:0000256" key="13">
    <source>
        <dbReference type="SAM" id="MobiDB-lite"/>
    </source>
</evidence>
<dbReference type="PANTHER" id="PTHR11920">
    <property type="entry name" value="GUANYLYL CYCLASE"/>
    <property type="match status" value="1"/>
</dbReference>
<evidence type="ECO:0000256" key="9">
    <source>
        <dbReference type="ARBA" id="ARBA00023180"/>
    </source>
</evidence>
<accession>A0A922MTP9</accession>
<dbReference type="InterPro" id="IPR050401">
    <property type="entry name" value="Cyclic_nucleotide_synthase"/>
</dbReference>
<evidence type="ECO:0000256" key="12">
    <source>
        <dbReference type="SAM" id="Coils"/>
    </source>
</evidence>
<dbReference type="GO" id="GO:0005886">
    <property type="term" value="C:plasma membrane"/>
    <property type="evidence" value="ECO:0007669"/>
    <property type="project" value="TreeGrafter"/>
</dbReference>
<dbReference type="EC" id="4.6.1.2" evidence="3"/>
<evidence type="ECO:0000313" key="17">
    <source>
        <dbReference type="EMBL" id="KAH9642956.1"/>
    </source>
</evidence>
<keyword evidence="8 14" id="KW-0472">Membrane</keyword>
<proteinExistence type="predicted"/>
<dbReference type="FunFam" id="1.10.510.10:FF:000801">
    <property type="entry name" value="Guanylate cyclase"/>
    <property type="match status" value="1"/>
</dbReference>
<keyword evidence="9" id="KW-0325">Glycoprotein</keyword>
<feature type="region of interest" description="Disordered" evidence="13">
    <location>
        <begin position="308"/>
        <end position="329"/>
    </location>
</feature>
<dbReference type="PANTHER" id="PTHR11920:SF462">
    <property type="entry name" value="GUANYLATE CYCLASE"/>
    <property type="match status" value="1"/>
</dbReference>
<feature type="coiled-coil region" evidence="12">
    <location>
        <begin position="827"/>
        <end position="858"/>
    </location>
</feature>
<evidence type="ECO:0000256" key="1">
    <source>
        <dbReference type="ARBA" id="ARBA00001436"/>
    </source>
</evidence>
<evidence type="ECO:0000256" key="4">
    <source>
        <dbReference type="ARBA" id="ARBA00022692"/>
    </source>
</evidence>
<dbReference type="CDD" id="cd07302">
    <property type="entry name" value="CHD"/>
    <property type="match status" value="1"/>
</dbReference>
<evidence type="ECO:0000256" key="11">
    <source>
        <dbReference type="ARBA" id="ARBA00023293"/>
    </source>
</evidence>
<protein>
    <recommendedName>
        <fullName evidence="3">guanylate cyclase</fullName>
        <ecNumber evidence="3">4.6.1.2</ecNumber>
    </recommendedName>
</protein>
<evidence type="ECO:0000256" key="7">
    <source>
        <dbReference type="ARBA" id="ARBA00022989"/>
    </source>
</evidence>
<organism evidence="17 18">
    <name type="scientific">Spodoptera exigua</name>
    <name type="common">Beet armyworm</name>
    <name type="synonym">Noctua fulgens</name>
    <dbReference type="NCBI Taxonomy" id="7107"/>
    <lineage>
        <taxon>Eukaryota</taxon>
        <taxon>Metazoa</taxon>
        <taxon>Ecdysozoa</taxon>
        <taxon>Arthropoda</taxon>
        <taxon>Hexapoda</taxon>
        <taxon>Insecta</taxon>
        <taxon>Pterygota</taxon>
        <taxon>Neoptera</taxon>
        <taxon>Endopterygota</taxon>
        <taxon>Lepidoptera</taxon>
        <taxon>Glossata</taxon>
        <taxon>Ditrysia</taxon>
        <taxon>Noctuoidea</taxon>
        <taxon>Noctuidae</taxon>
        <taxon>Amphipyrinae</taxon>
        <taxon>Spodoptera</taxon>
    </lineage>
</organism>
<keyword evidence="11" id="KW-0141">cGMP biosynthesis</keyword>
<evidence type="ECO:0000256" key="8">
    <source>
        <dbReference type="ARBA" id="ARBA00023136"/>
    </source>
</evidence>
<dbReference type="GO" id="GO:0004383">
    <property type="term" value="F:guanylate cyclase activity"/>
    <property type="evidence" value="ECO:0007669"/>
    <property type="project" value="UniProtKB-EC"/>
</dbReference>
<feature type="domain" description="Protein kinase" evidence="15">
    <location>
        <begin position="509"/>
        <end position="815"/>
    </location>
</feature>
<keyword evidence="10" id="KW-0456">Lyase</keyword>
<feature type="domain" description="Guanylate cyclase" evidence="16">
    <location>
        <begin position="890"/>
        <end position="934"/>
    </location>
</feature>
<gene>
    <name evidence="17" type="ORF">HF086_006680</name>
</gene>
<dbReference type="AlphaFoldDB" id="A0A922MTP9"/>
<dbReference type="GO" id="GO:0007168">
    <property type="term" value="P:receptor guanylyl cyclase signaling pathway"/>
    <property type="evidence" value="ECO:0007669"/>
    <property type="project" value="TreeGrafter"/>
</dbReference>
<keyword evidence="7 14" id="KW-1133">Transmembrane helix</keyword>
<evidence type="ECO:0000256" key="2">
    <source>
        <dbReference type="ARBA" id="ARBA00004479"/>
    </source>
</evidence>
<evidence type="ECO:0000256" key="6">
    <source>
        <dbReference type="ARBA" id="ARBA00022741"/>
    </source>
</evidence>
<reference evidence="17" key="1">
    <citation type="journal article" date="2021" name="G3 (Bethesda)">
        <title>Genome and transcriptome analysis of the beet armyworm Spodoptera exigua reveals targets for pest control. .</title>
        <authorList>
            <person name="Simon S."/>
            <person name="Breeschoten T."/>
            <person name="Jansen H.J."/>
            <person name="Dirks R.P."/>
            <person name="Schranz M.E."/>
            <person name="Ros V.I.D."/>
        </authorList>
    </citation>
    <scope>NUCLEOTIDE SEQUENCE</scope>
    <source>
        <strain evidence="17">TB_SE_WUR_2020</strain>
    </source>
</reference>
<comment type="subcellular location">
    <subcellularLocation>
        <location evidence="2">Membrane</location>
        <topology evidence="2">Single-pass type I membrane protein</topology>
    </subcellularLocation>
</comment>
<dbReference type="Gene3D" id="3.30.70.1230">
    <property type="entry name" value="Nucleotide cyclase"/>
    <property type="match status" value="1"/>
</dbReference>
<dbReference type="SUPFAM" id="SSF56112">
    <property type="entry name" value="Protein kinase-like (PK-like)"/>
    <property type="match status" value="1"/>
</dbReference>
<dbReference type="GO" id="GO:0004672">
    <property type="term" value="F:protein kinase activity"/>
    <property type="evidence" value="ECO:0007669"/>
    <property type="project" value="InterPro"/>
</dbReference>
<keyword evidence="12" id="KW-0175">Coiled coil</keyword>
<evidence type="ECO:0000259" key="16">
    <source>
        <dbReference type="PROSITE" id="PS50125"/>
    </source>
</evidence>
<dbReference type="Gene3D" id="1.10.510.10">
    <property type="entry name" value="Transferase(Phosphotransferase) domain 1"/>
    <property type="match status" value="1"/>
</dbReference>